<dbReference type="Proteomes" id="UP001597322">
    <property type="component" value="Unassembled WGS sequence"/>
</dbReference>
<feature type="transmembrane region" description="Helical" evidence="1">
    <location>
        <begin position="27"/>
        <end position="49"/>
    </location>
</feature>
<accession>A0ABW4M5K9</accession>
<keyword evidence="3" id="KW-1185">Reference proteome</keyword>
<comment type="caution">
    <text evidence="2">The sequence shown here is derived from an EMBL/GenBank/DDBJ whole genome shotgun (WGS) entry which is preliminary data.</text>
</comment>
<evidence type="ECO:0000256" key="1">
    <source>
        <dbReference type="SAM" id="Phobius"/>
    </source>
</evidence>
<proteinExistence type="predicted"/>
<organism evidence="2 3">
    <name type="scientific">Rhizobium helianthi</name>
    <dbReference type="NCBI Taxonomy" id="1132695"/>
    <lineage>
        <taxon>Bacteria</taxon>
        <taxon>Pseudomonadati</taxon>
        <taxon>Pseudomonadota</taxon>
        <taxon>Alphaproteobacteria</taxon>
        <taxon>Hyphomicrobiales</taxon>
        <taxon>Rhizobiaceae</taxon>
        <taxon>Rhizobium/Agrobacterium group</taxon>
        <taxon>Rhizobium</taxon>
    </lineage>
</organism>
<sequence>MSHTLHRIEGEFVAKGSSAAAKRPVSALLPTLIVFAAIAFIGAVTLGVFA</sequence>
<keyword evidence="1" id="KW-0812">Transmembrane</keyword>
<protein>
    <recommendedName>
        <fullName evidence="4">ABC transporter permease</fullName>
    </recommendedName>
</protein>
<keyword evidence="1" id="KW-1133">Transmembrane helix</keyword>
<dbReference type="RefSeq" id="WP_377401569.1">
    <property type="nucleotide sequence ID" value="NZ_JBHUEQ010000023.1"/>
</dbReference>
<dbReference type="EMBL" id="JBHUEQ010000023">
    <property type="protein sequence ID" value="MFD1746267.1"/>
    <property type="molecule type" value="Genomic_DNA"/>
</dbReference>
<evidence type="ECO:0008006" key="4">
    <source>
        <dbReference type="Google" id="ProtNLM"/>
    </source>
</evidence>
<reference evidence="3" key="1">
    <citation type="journal article" date="2019" name="Int. J. Syst. Evol. Microbiol.">
        <title>The Global Catalogue of Microorganisms (GCM) 10K type strain sequencing project: providing services to taxonomists for standard genome sequencing and annotation.</title>
        <authorList>
            <consortium name="The Broad Institute Genomics Platform"/>
            <consortium name="The Broad Institute Genome Sequencing Center for Infectious Disease"/>
            <person name="Wu L."/>
            <person name="Ma J."/>
        </authorList>
    </citation>
    <scope>NUCLEOTIDE SEQUENCE [LARGE SCALE GENOMIC DNA]</scope>
    <source>
        <strain evidence="3">CG52</strain>
    </source>
</reference>
<gene>
    <name evidence="2" type="ORF">ACFSE1_12405</name>
</gene>
<evidence type="ECO:0000313" key="3">
    <source>
        <dbReference type="Proteomes" id="UP001597322"/>
    </source>
</evidence>
<name>A0ABW4M5K9_9HYPH</name>
<keyword evidence="1" id="KW-0472">Membrane</keyword>
<evidence type="ECO:0000313" key="2">
    <source>
        <dbReference type="EMBL" id="MFD1746267.1"/>
    </source>
</evidence>